<evidence type="ECO:0000313" key="3">
    <source>
        <dbReference type="Proteomes" id="UP001432059"/>
    </source>
</evidence>
<dbReference type="InterPro" id="IPR029044">
    <property type="entry name" value="Nucleotide-diphossugar_trans"/>
</dbReference>
<evidence type="ECO:0000259" key="1">
    <source>
        <dbReference type="Pfam" id="PF00535"/>
    </source>
</evidence>
<reference evidence="2" key="1">
    <citation type="submission" date="2023-10" db="EMBL/GenBank/DDBJ databases">
        <title>Characterization and whole genome sequencing of a novel strain of Bergeyella porcorum QD2021 isolated from pig.</title>
        <authorList>
            <person name="Liu G."/>
            <person name="Chen C."/>
            <person name="Han X."/>
        </authorList>
    </citation>
    <scope>NUCLEOTIDE SEQUENCE</scope>
    <source>
        <strain evidence="2">QD2021</strain>
    </source>
</reference>
<dbReference type="RefSeq" id="WP_327983844.1">
    <property type="nucleotide sequence ID" value="NZ_CP136426.1"/>
</dbReference>
<evidence type="ECO:0000313" key="2">
    <source>
        <dbReference type="EMBL" id="WOC52440.1"/>
    </source>
</evidence>
<dbReference type="SUPFAM" id="SSF53448">
    <property type="entry name" value="Nucleotide-diphospho-sugar transferases"/>
    <property type="match status" value="1"/>
</dbReference>
<dbReference type="PANTHER" id="PTHR22916:SF3">
    <property type="entry name" value="UDP-GLCNAC:BETAGAL BETA-1,3-N-ACETYLGLUCOSAMINYLTRANSFERASE-LIKE PROTEIN 1"/>
    <property type="match status" value="1"/>
</dbReference>
<dbReference type="Pfam" id="PF00535">
    <property type="entry name" value="Glycos_transf_2"/>
    <property type="match status" value="1"/>
</dbReference>
<dbReference type="AlphaFoldDB" id="A0AAU0F4R4"/>
<dbReference type="CDD" id="cd00761">
    <property type="entry name" value="Glyco_tranf_GTA_type"/>
    <property type="match status" value="1"/>
</dbReference>
<gene>
    <name evidence="2" type="ORF">BPO_1793</name>
</gene>
<feature type="domain" description="Glycosyltransferase 2-like" evidence="1">
    <location>
        <begin position="4"/>
        <end position="161"/>
    </location>
</feature>
<protein>
    <recommendedName>
        <fullName evidence="1">Glycosyltransferase 2-like domain-containing protein</fullName>
    </recommendedName>
</protein>
<keyword evidence="3" id="KW-1185">Reference proteome</keyword>
<accession>A0AAU0F4R4</accession>
<sequence>MKFSILIAHYNNFEYFKDCFKSIINQTFQDFEVIIVDDYSTDGSFEKIKELVKEDSRFKIFRNEENKGVGYTKKKCIELANGEICGFLDPDDALATTALEDAINTFSSEITAVYSKIQICDNQLKFIKLFPGQKQVKNDISSFLNIFFEVNHFFVFKREDYLKTEGINPELTSAVDQDLYLKLYEIGKFKFIPKANYIYRLHDKGVSQAKSKKDTLNHNWHIVLQNTLKRRNITKLYGKKASKISNLPKFVFEKENTFLKKLLRIFQ</sequence>
<organism evidence="2 3">
    <name type="scientific">Bergeyella porcorum</name>
    <dbReference type="NCBI Taxonomy" id="1735111"/>
    <lineage>
        <taxon>Bacteria</taxon>
        <taxon>Pseudomonadati</taxon>
        <taxon>Bacteroidota</taxon>
        <taxon>Flavobacteriia</taxon>
        <taxon>Flavobacteriales</taxon>
        <taxon>Weeksellaceae</taxon>
        <taxon>Bergeyella</taxon>
    </lineage>
</organism>
<proteinExistence type="predicted"/>
<dbReference type="KEGG" id="bpor:BPO_1793"/>
<dbReference type="Proteomes" id="UP001432059">
    <property type="component" value="Chromosome"/>
</dbReference>
<dbReference type="GO" id="GO:0016758">
    <property type="term" value="F:hexosyltransferase activity"/>
    <property type="evidence" value="ECO:0007669"/>
    <property type="project" value="UniProtKB-ARBA"/>
</dbReference>
<dbReference type="InterPro" id="IPR001173">
    <property type="entry name" value="Glyco_trans_2-like"/>
</dbReference>
<name>A0AAU0F4R4_9FLAO</name>
<dbReference type="EMBL" id="CP136426">
    <property type="protein sequence ID" value="WOC52440.1"/>
    <property type="molecule type" value="Genomic_DNA"/>
</dbReference>
<dbReference type="PANTHER" id="PTHR22916">
    <property type="entry name" value="GLYCOSYLTRANSFERASE"/>
    <property type="match status" value="1"/>
</dbReference>
<dbReference type="Gene3D" id="3.90.550.10">
    <property type="entry name" value="Spore Coat Polysaccharide Biosynthesis Protein SpsA, Chain A"/>
    <property type="match status" value="1"/>
</dbReference>